<comment type="caution">
    <text evidence="1">The sequence shown here is derived from an EMBL/GenBank/DDBJ whole genome shotgun (WGS) entry which is preliminary data.</text>
</comment>
<keyword evidence="2" id="KW-1185">Reference proteome</keyword>
<dbReference type="RefSeq" id="WP_130154244.1">
    <property type="nucleotide sequence ID" value="NZ_SCFB01000007.1"/>
</dbReference>
<dbReference type="EMBL" id="SCFB01000007">
    <property type="protein sequence ID" value="RZI45663.1"/>
    <property type="molecule type" value="Genomic_DNA"/>
</dbReference>
<evidence type="ECO:0000313" key="2">
    <source>
        <dbReference type="Proteomes" id="UP000293550"/>
    </source>
</evidence>
<accession>A0A4Q7DFX1</accession>
<organism evidence="1 2">
    <name type="scientific">Candidatus Finniella inopinata</name>
    <dbReference type="NCBI Taxonomy" id="1696036"/>
    <lineage>
        <taxon>Bacteria</taxon>
        <taxon>Pseudomonadati</taxon>
        <taxon>Pseudomonadota</taxon>
        <taxon>Alphaproteobacteria</taxon>
        <taxon>Holosporales</taxon>
        <taxon>Candidatus Paracaedibacteraceae</taxon>
        <taxon>Candidatus Finniella</taxon>
    </lineage>
</organism>
<gene>
    <name evidence="1" type="ORF">EQU50_06060</name>
</gene>
<sequence length="827" mass="92951">MLNFSKYALLIVGTLSASISGVWAEFKKDILNGALKMASDKYKIDGNQVNLAVQAANFLAHDLKRESDPTRAKNIADTLFGLVSKGEGVGGISETPANDRERRWMIDALQEGTRFLKAHQNLPEKAEPLTEASLAEKLKSLAVAAKAHEQQHLDEVKRIILGALGAGAGGNVYNAAIQKQIEQRVKDEVVAFGRELDTLKGAKNPLKKSNPKDIIDFLTEKSKSLVVPLALTQAAIDQTTDLAAKPDALINLTNILKETVIPQRAYQSAEAIREILKKIDFSDLSHMPAGTIEALIAVEKYRMFETKQSSSDAKKEGLAWNDPTVFDYQGTTQSAQSEAVLLALVSAIQNYLYNIARTPEDLIRLFKYEMNSRNLKSEYVRDTVKDMLQQKITDRVIDEKLLQDVNTAQLNISKVQKLAIDAVAMRQSLMFYSIPKFNIGTLHQETALPPKFILYFGSSGSGLQCGFFSLGFANRDEALELIIDNLCEPEILAMADSNLQSGSADIKAVLGNWQKLRDKSDTDIKDDFLKEALVTRRRTLEGSKAFALAVSENKRSDHQKKMADLDIDKTLAIEKEEIRKKQEARALEILKQREAYLELYAKNKNIDISRYKKGEATARKELLDRFFAEYDIIIKAISADEKRIDSAIEQRKTELGMAGIVSESNAHNVAIATINLQRQKLQAQNRLVQFIYPIEDFKKVVENDMKQKFDDGELEFDPNPDWALRTPSYPQIIAEMNNYNIYAWVTKSQFDRMQREEGADVASPVYQTSDGEYVLVQYLPGGERGKSISLLNKYGGHFEKWIEADDYPRLARAVRHKQLHGVDDTRR</sequence>
<proteinExistence type="predicted"/>
<evidence type="ECO:0000313" key="1">
    <source>
        <dbReference type="EMBL" id="RZI45663.1"/>
    </source>
</evidence>
<name>A0A4Q7DFX1_9PROT</name>
<reference evidence="1 2" key="1">
    <citation type="submission" date="2018-10" db="EMBL/GenBank/DDBJ databases">
        <title>An updated phylogeny of the Alphaproteobacteria reveals that the parasitic Rickettsiales and Holosporales have independent origins.</title>
        <authorList>
            <person name="Munoz-Gomez S.A."/>
            <person name="Hess S."/>
            <person name="Burger G."/>
            <person name="Lang B.F."/>
            <person name="Susko E."/>
            <person name="Slamovits C.H."/>
            <person name="Roger A.J."/>
        </authorList>
    </citation>
    <scope>NUCLEOTIDE SEQUENCE [LARGE SCALE GENOMIC DNA]</scope>
    <source>
        <strain evidence="1">HOLO01</strain>
    </source>
</reference>
<protein>
    <submittedName>
        <fullName evidence="1">Uncharacterized protein</fullName>
    </submittedName>
</protein>
<dbReference type="Proteomes" id="UP000293550">
    <property type="component" value="Unassembled WGS sequence"/>
</dbReference>
<dbReference type="AlphaFoldDB" id="A0A4Q7DFX1"/>